<protein>
    <submittedName>
        <fullName evidence="5">MarR family transcriptional regulator</fullName>
    </submittedName>
</protein>
<sequence length="158" mass="18394">MEDKKIILTEQQKEVLEMFGVFLEKKGWQPALARVLGVLALNDEGELTFDQIRDVLNLSKSATSSALNNLINNGKVEYITKTGDRKRYFRIKPIMVHDMILEEIDTRKELTRVLKEVYDQKSNKEGVFCHNLKTAIEFFEFMNDKITKAHAEWKLKNS</sequence>
<dbReference type="AlphaFoldDB" id="A0A848IZ69"/>
<name>A0A848IZ69_9BACT</name>
<dbReference type="Gene3D" id="1.10.10.10">
    <property type="entry name" value="Winged helix-like DNA-binding domain superfamily/Winged helix DNA-binding domain"/>
    <property type="match status" value="1"/>
</dbReference>
<dbReference type="InterPro" id="IPR000835">
    <property type="entry name" value="HTH_MarR-typ"/>
</dbReference>
<dbReference type="Proteomes" id="UP000559010">
    <property type="component" value="Unassembled WGS sequence"/>
</dbReference>
<dbReference type="InterPro" id="IPR052362">
    <property type="entry name" value="HTH-GbsR_regulator"/>
</dbReference>
<keyword evidence="6" id="KW-1185">Reference proteome</keyword>
<dbReference type="Pfam" id="PF12802">
    <property type="entry name" value="MarR_2"/>
    <property type="match status" value="1"/>
</dbReference>
<keyword evidence="1" id="KW-0805">Transcription regulation</keyword>
<comment type="caution">
    <text evidence="5">The sequence shown here is derived from an EMBL/GenBank/DDBJ whole genome shotgun (WGS) entry which is preliminary data.</text>
</comment>
<dbReference type="SUPFAM" id="SSF46785">
    <property type="entry name" value="Winged helix' DNA-binding domain"/>
    <property type="match status" value="1"/>
</dbReference>
<feature type="domain" description="HTH marR-type" evidence="4">
    <location>
        <begin position="33"/>
        <end position="86"/>
    </location>
</feature>
<dbReference type="InterPro" id="IPR036390">
    <property type="entry name" value="WH_DNA-bd_sf"/>
</dbReference>
<proteinExistence type="predicted"/>
<dbReference type="RefSeq" id="WP_169678210.1">
    <property type="nucleotide sequence ID" value="NZ_JABBNU010000002.1"/>
</dbReference>
<dbReference type="GO" id="GO:0003700">
    <property type="term" value="F:DNA-binding transcription factor activity"/>
    <property type="evidence" value="ECO:0007669"/>
    <property type="project" value="InterPro"/>
</dbReference>
<organism evidence="5 6">
    <name type="scientific">Marinigracilibium pacificum</name>
    <dbReference type="NCBI Taxonomy" id="2729599"/>
    <lineage>
        <taxon>Bacteria</taxon>
        <taxon>Pseudomonadati</taxon>
        <taxon>Bacteroidota</taxon>
        <taxon>Cytophagia</taxon>
        <taxon>Cytophagales</taxon>
        <taxon>Flammeovirgaceae</taxon>
        <taxon>Marinigracilibium</taxon>
    </lineage>
</organism>
<keyword evidence="2" id="KW-0238">DNA-binding</keyword>
<evidence type="ECO:0000313" key="6">
    <source>
        <dbReference type="Proteomes" id="UP000559010"/>
    </source>
</evidence>
<dbReference type="PANTHER" id="PTHR38465">
    <property type="entry name" value="HTH-TYPE TRANSCRIPTIONAL REGULATOR MJ1563-RELATED"/>
    <property type="match status" value="1"/>
</dbReference>
<evidence type="ECO:0000256" key="1">
    <source>
        <dbReference type="ARBA" id="ARBA00023015"/>
    </source>
</evidence>
<accession>A0A848IZ69</accession>
<gene>
    <name evidence="5" type="ORF">HH304_04200</name>
</gene>
<evidence type="ECO:0000256" key="2">
    <source>
        <dbReference type="ARBA" id="ARBA00023125"/>
    </source>
</evidence>
<evidence type="ECO:0000256" key="3">
    <source>
        <dbReference type="ARBA" id="ARBA00023163"/>
    </source>
</evidence>
<dbReference type="EMBL" id="JABBNU010000002">
    <property type="protein sequence ID" value="NMM47590.1"/>
    <property type="molecule type" value="Genomic_DNA"/>
</dbReference>
<evidence type="ECO:0000259" key="4">
    <source>
        <dbReference type="Pfam" id="PF12802"/>
    </source>
</evidence>
<dbReference type="PANTHER" id="PTHR38465:SF1">
    <property type="entry name" value="HTH-TYPE TRANSCRIPTIONAL REGULATOR MJ1563-RELATED"/>
    <property type="match status" value="1"/>
</dbReference>
<keyword evidence="3" id="KW-0804">Transcription</keyword>
<dbReference type="GO" id="GO:0003677">
    <property type="term" value="F:DNA binding"/>
    <property type="evidence" value="ECO:0007669"/>
    <property type="project" value="UniProtKB-KW"/>
</dbReference>
<dbReference type="InterPro" id="IPR036388">
    <property type="entry name" value="WH-like_DNA-bd_sf"/>
</dbReference>
<reference evidence="5 6" key="1">
    <citation type="submission" date="2020-04" db="EMBL/GenBank/DDBJ databases">
        <title>Flammeovirgaceae bacterium KN852 isolated from deep sea.</title>
        <authorList>
            <person name="Zhang D.-C."/>
        </authorList>
    </citation>
    <scope>NUCLEOTIDE SEQUENCE [LARGE SCALE GENOMIC DNA]</scope>
    <source>
        <strain evidence="5 6">KN852</strain>
    </source>
</reference>
<evidence type="ECO:0000313" key="5">
    <source>
        <dbReference type="EMBL" id="NMM47590.1"/>
    </source>
</evidence>